<evidence type="ECO:0000256" key="7">
    <source>
        <dbReference type="ARBA" id="ARBA00034808"/>
    </source>
</evidence>
<dbReference type="Pfam" id="PF00271">
    <property type="entry name" value="Helicase_C"/>
    <property type="match status" value="1"/>
</dbReference>
<dbReference type="GO" id="GO:0000724">
    <property type="term" value="P:double-strand break repair via homologous recombination"/>
    <property type="evidence" value="ECO:0007669"/>
    <property type="project" value="TreeGrafter"/>
</dbReference>
<evidence type="ECO:0000259" key="8">
    <source>
        <dbReference type="PROSITE" id="PS51192"/>
    </source>
</evidence>
<dbReference type="Gene3D" id="3.40.50.300">
    <property type="entry name" value="P-loop containing nucleotide triphosphate hydrolases"/>
    <property type="match status" value="2"/>
</dbReference>
<dbReference type="PANTHER" id="PTHR13710">
    <property type="entry name" value="DNA HELICASE RECQ FAMILY MEMBER"/>
    <property type="match status" value="1"/>
</dbReference>
<protein>
    <recommendedName>
        <fullName evidence="7">DNA 3'-5' helicase</fullName>
        <ecNumber evidence="7">5.6.2.4</ecNumber>
    </recommendedName>
</protein>
<dbReference type="PROSITE" id="PS51192">
    <property type="entry name" value="HELICASE_ATP_BIND_1"/>
    <property type="match status" value="1"/>
</dbReference>
<dbReference type="Pfam" id="PF00270">
    <property type="entry name" value="DEAD"/>
    <property type="match status" value="1"/>
</dbReference>
<organism evidence="10 11">
    <name type="scientific">Mycena metata</name>
    <dbReference type="NCBI Taxonomy" id="1033252"/>
    <lineage>
        <taxon>Eukaryota</taxon>
        <taxon>Fungi</taxon>
        <taxon>Dikarya</taxon>
        <taxon>Basidiomycota</taxon>
        <taxon>Agaricomycotina</taxon>
        <taxon>Agaricomycetes</taxon>
        <taxon>Agaricomycetidae</taxon>
        <taxon>Agaricales</taxon>
        <taxon>Marasmiineae</taxon>
        <taxon>Mycenaceae</taxon>
        <taxon>Mycena</taxon>
    </lineage>
</organism>
<evidence type="ECO:0000256" key="3">
    <source>
        <dbReference type="ARBA" id="ARBA00022840"/>
    </source>
</evidence>
<dbReference type="InterPro" id="IPR014001">
    <property type="entry name" value="Helicase_ATP-bd"/>
</dbReference>
<dbReference type="GO" id="GO:0005524">
    <property type="term" value="F:ATP binding"/>
    <property type="evidence" value="ECO:0007669"/>
    <property type="project" value="UniProtKB-KW"/>
</dbReference>
<keyword evidence="10" id="KW-0378">Hydrolase</keyword>
<gene>
    <name evidence="10" type="ORF">B0H16DRAFT_1422041</name>
</gene>
<dbReference type="SMART" id="SM00487">
    <property type="entry name" value="DEXDc"/>
    <property type="match status" value="1"/>
</dbReference>
<feature type="domain" description="Helicase C-terminal" evidence="9">
    <location>
        <begin position="265"/>
        <end position="429"/>
    </location>
</feature>
<dbReference type="EMBL" id="JARKIB010000081">
    <property type="protein sequence ID" value="KAJ7746079.1"/>
    <property type="molecule type" value="Genomic_DNA"/>
</dbReference>
<accession>A0AAD7IPM1</accession>
<dbReference type="GO" id="GO:0043138">
    <property type="term" value="F:3'-5' DNA helicase activity"/>
    <property type="evidence" value="ECO:0007669"/>
    <property type="project" value="UniProtKB-EC"/>
</dbReference>
<evidence type="ECO:0000256" key="2">
    <source>
        <dbReference type="ARBA" id="ARBA00022741"/>
    </source>
</evidence>
<comment type="similarity">
    <text evidence="1">Belongs to the helicase family. RecQ subfamily.</text>
</comment>
<keyword evidence="2" id="KW-0547">Nucleotide-binding</keyword>
<keyword evidence="5" id="KW-0413">Isomerase</keyword>
<evidence type="ECO:0000256" key="1">
    <source>
        <dbReference type="ARBA" id="ARBA00005446"/>
    </source>
</evidence>
<dbReference type="GO" id="GO:0005694">
    <property type="term" value="C:chromosome"/>
    <property type="evidence" value="ECO:0007669"/>
    <property type="project" value="TreeGrafter"/>
</dbReference>
<name>A0AAD7IPM1_9AGAR</name>
<dbReference type="EC" id="5.6.2.4" evidence="7"/>
<dbReference type="Proteomes" id="UP001215598">
    <property type="component" value="Unassembled WGS sequence"/>
</dbReference>
<dbReference type="SUPFAM" id="SSF52540">
    <property type="entry name" value="P-loop containing nucleoside triphosphate hydrolases"/>
    <property type="match status" value="1"/>
</dbReference>
<comment type="caution">
    <text evidence="10">The sequence shown here is derived from an EMBL/GenBank/DDBJ whole genome shotgun (WGS) entry which is preliminary data.</text>
</comment>
<dbReference type="GO" id="GO:0005737">
    <property type="term" value="C:cytoplasm"/>
    <property type="evidence" value="ECO:0007669"/>
    <property type="project" value="TreeGrafter"/>
</dbReference>
<proteinExistence type="inferred from homology"/>
<keyword evidence="4" id="KW-0238">DNA-binding</keyword>
<feature type="domain" description="Helicase ATP-binding" evidence="8">
    <location>
        <begin position="41"/>
        <end position="235"/>
    </location>
</feature>
<evidence type="ECO:0000259" key="9">
    <source>
        <dbReference type="PROSITE" id="PS51194"/>
    </source>
</evidence>
<dbReference type="GO" id="GO:0009378">
    <property type="term" value="F:four-way junction helicase activity"/>
    <property type="evidence" value="ECO:0007669"/>
    <property type="project" value="TreeGrafter"/>
</dbReference>
<sequence>MLCHTTLAFHFYSPEGFDLARKILLDVLPNFEPHHYQIDGICKVLSGIDLVASTPTGSGKTGFLFLSILVMTAIAKNPGLCRSVKFPLNPVIIVVCPTNSIEQQMVTNMAALGITALSINADTIAAARARSVQFDLWTRAREGVSMLILGLEQLISPGFRALLSIDSFYDRICVLGVDEIHLLVQWGLTFRKAFLQIGLMRARLPPRTLVIGLTATLLSDTKVEDSIYSILGVNRGEFHLIRRSNARYDIQILFRQLYSGLDGWYFPELAWVLKTRDKTIIFGGTISRVFRIKIYLNSLDSSNPDRDVRIRMHTGLNWPEDKLATLEDIVTDPRCQIIIATNGLAQGNDIKVIKTVIQIGEPESMEMYVQKPGRARPTATNPRGIFYISAARMQVAETIVAQSDAENEADARKATTGKTSVPRMSRPVAEILTATCKPTEQDRQYENPTQDSPCPCVTCIASPPAPRLALCNCSGCIPETNSLEVYQPPAKKPVATTDIPKGQRLTKVEKQIGFSRLEDFRLAVWKEASDREVALLPLTEFLPDSVIKRLMDRFAKLNSLADLSPYISGLKGLEERHGQLLGIIVGLRGRFRELKKMNAAAKKAEKATK</sequence>
<reference evidence="10" key="1">
    <citation type="submission" date="2023-03" db="EMBL/GenBank/DDBJ databases">
        <title>Massive genome expansion in bonnet fungi (Mycena s.s.) driven by repeated elements and novel gene families across ecological guilds.</title>
        <authorList>
            <consortium name="Lawrence Berkeley National Laboratory"/>
            <person name="Harder C.B."/>
            <person name="Miyauchi S."/>
            <person name="Viragh M."/>
            <person name="Kuo A."/>
            <person name="Thoen E."/>
            <person name="Andreopoulos B."/>
            <person name="Lu D."/>
            <person name="Skrede I."/>
            <person name="Drula E."/>
            <person name="Henrissat B."/>
            <person name="Morin E."/>
            <person name="Kohler A."/>
            <person name="Barry K."/>
            <person name="LaButti K."/>
            <person name="Morin E."/>
            <person name="Salamov A."/>
            <person name="Lipzen A."/>
            <person name="Mereny Z."/>
            <person name="Hegedus B."/>
            <person name="Baldrian P."/>
            <person name="Stursova M."/>
            <person name="Weitz H."/>
            <person name="Taylor A."/>
            <person name="Grigoriev I.V."/>
            <person name="Nagy L.G."/>
            <person name="Martin F."/>
            <person name="Kauserud H."/>
        </authorList>
    </citation>
    <scope>NUCLEOTIDE SEQUENCE</scope>
    <source>
        <strain evidence="10">CBHHK182m</strain>
    </source>
</reference>
<evidence type="ECO:0000256" key="5">
    <source>
        <dbReference type="ARBA" id="ARBA00023235"/>
    </source>
</evidence>
<dbReference type="GO" id="GO:0003677">
    <property type="term" value="F:DNA binding"/>
    <property type="evidence" value="ECO:0007669"/>
    <property type="project" value="UniProtKB-KW"/>
</dbReference>
<evidence type="ECO:0000313" key="10">
    <source>
        <dbReference type="EMBL" id="KAJ7746079.1"/>
    </source>
</evidence>
<comment type="catalytic activity">
    <reaction evidence="6">
        <text>Couples ATP hydrolysis with the unwinding of duplex DNA by translocating in the 3'-5' direction.</text>
        <dbReference type="EC" id="5.6.2.4"/>
    </reaction>
</comment>
<dbReference type="PROSITE" id="PS51194">
    <property type="entry name" value="HELICASE_CTER"/>
    <property type="match status" value="1"/>
</dbReference>
<dbReference type="InterPro" id="IPR001650">
    <property type="entry name" value="Helicase_C-like"/>
</dbReference>
<evidence type="ECO:0000256" key="6">
    <source>
        <dbReference type="ARBA" id="ARBA00034617"/>
    </source>
</evidence>
<dbReference type="GO" id="GO:0016787">
    <property type="term" value="F:hydrolase activity"/>
    <property type="evidence" value="ECO:0007669"/>
    <property type="project" value="UniProtKB-KW"/>
</dbReference>
<keyword evidence="11" id="KW-1185">Reference proteome</keyword>
<dbReference type="InterPro" id="IPR011545">
    <property type="entry name" value="DEAD/DEAH_box_helicase_dom"/>
</dbReference>
<dbReference type="InterPro" id="IPR027417">
    <property type="entry name" value="P-loop_NTPase"/>
</dbReference>
<evidence type="ECO:0000256" key="4">
    <source>
        <dbReference type="ARBA" id="ARBA00023125"/>
    </source>
</evidence>
<evidence type="ECO:0000313" key="11">
    <source>
        <dbReference type="Proteomes" id="UP001215598"/>
    </source>
</evidence>
<keyword evidence="3" id="KW-0067">ATP-binding</keyword>
<dbReference type="PANTHER" id="PTHR13710:SF105">
    <property type="entry name" value="ATP-DEPENDENT DNA HELICASE Q1"/>
    <property type="match status" value="1"/>
</dbReference>
<dbReference type="AlphaFoldDB" id="A0AAD7IPM1"/>